<proteinExistence type="predicted"/>
<dbReference type="SUPFAM" id="SSF52374">
    <property type="entry name" value="Nucleotidylyl transferase"/>
    <property type="match status" value="1"/>
</dbReference>
<dbReference type="Proteomes" id="UP000199513">
    <property type="component" value="Unassembled WGS sequence"/>
</dbReference>
<name>A0A1I2GIA7_9BACT</name>
<dbReference type="EMBL" id="FONY01000018">
    <property type="protein sequence ID" value="SFF16587.1"/>
    <property type="molecule type" value="Genomic_DNA"/>
</dbReference>
<dbReference type="OrthoDB" id="179386at2"/>
<dbReference type="AlphaFoldDB" id="A0A1I2GIA7"/>
<dbReference type="RefSeq" id="WP_091545235.1">
    <property type="nucleotide sequence ID" value="NZ_FONY01000018.1"/>
</dbReference>
<sequence>MHDEHYLSIKQKALKINLDDRIYGSFAEIGAGQEVAAIFFKAGGASGTVAKTMSAYDMTFSNAIYGEEESGRYVVESRLNKMCSHEYRLLEERLGSSRGDNTLFFAFANTVATINFKKTNQGHGWVGLRFQLAPKAPTNDAVIHVKLYDKDAVEQQQAMGIIGVNLIYACFYLHQNPEKMLCSLMDSLSRDRVEIDMFRLTGHDFRHVDNRLLSLQLVKNGLADASLFGPDGNVQQASEIFYKKDVLILRGRFRPVTHVNLDMLKCGYEMFSQEKDVDKSKIVTVAELTLHDLKAGNAEIDEKDFLDRVDILCSMGQTVMISNYHEYHNLVDYMSKQTRKKIGIVLGIYNLQSIFDEKYYTNLHGGILESFSKLFAQNVKLYVYPFFLKELNTFYCCKNFRLSEKLHHLFQFLLFNDKIQDITTNDVHISHIISDNVLAMIKAGQDGWEKMVPKIVEEKIKDNCLFGYPCEPARKAEIDKQIQQISHWGDTVVSEPVQ</sequence>
<evidence type="ECO:0000313" key="1">
    <source>
        <dbReference type="EMBL" id="SFF16587.1"/>
    </source>
</evidence>
<keyword evidence="2" id="KW-1185">Reference proteome</keyword>
<reference evidence="1 2" key="1">
    <citation type="submission" date="2016-10" db="EMBL/GenBank/DDBJ databases">
        <authorList>
            <person name="de Groot N.N."/>
        </authorList>
    </citation>
    <scope>NUCLEOTIDE SEQUENCE [LARGE SCALE GENOMIC DNA]</scope>
    <source>
        <strain>GEY</strain>
        <strain evidence="2">DSM 9560</strain>
    </source>
</reference>
<evidence type="ECO:0000313" key="2">
    <source>
        <dbReference type="Proteomes" id="UP000199513"/>
    </source>
</evidence>
<organism evidence="1 2">
    <name type="scientific">Thermoflexibacter ruber</name>
    <dbReference type="NCBI Taxonomy" id="1003"/>
    <lineage>
        <taxon>Bacteria</taxon>
        <taxon>Pseudomonadati</taxon>
        <taxon>Bacteroidota</taxon>
        <taxon>Cytophagia</taxon>
        <taxon>Cytophagales</taxon>
        <taxon>Thermoflexibacteraceae</taxon>
        <taxon>Thermoflexibacter</taxon>
    </lineage>
</organism>
<accession>A0A1I2GIA7</accession>
<gene>
    <name evidence="1" type="ORF">SAMN04488541_101865</name>
</gene>
<evidence type="ECO:0008006" key="3">
    <source>
        <dbReference type="Google" id="ProtNLM"/>
    </source>
</evidence>
<protein>
    <recommendedName>
        <fullName evidence="3">Nicotinate-nucleotide adenylyltransferase</fullName>
    </recommendedName>
</protein>
<dbReference type="STRING" id="1003.SAMN04488541_101865"/>